<dbReference type="CDD" id="cd04301">
    <property type="entry name" value="NAT_SF"/>
    <property type="match status" value="1"/>
</dbReference>
<dbReference type="PANTHER" id="PTHR13947:SF37">
    <property type="entry name" value="LD18367P"/>
    <property type="match status" value="1"/>
</dbReference>
<dbReference type="InterPro" id="IPR000182">
    <property type="entry name" value="GNAT_dom"/>
</dbReference>
<sequence length="175" mass="19620">MAISSVIIREIRPEDNAEVAKVIRAVLVELGVPKVGTAYADKALDHMYENYQVARADYFLVIDGDKILGCAGIAQLENYAGNICELQKMYFLSDARGRGLGAQMMQECLDRAMQYGYEKAYIETMPYMKDAQKLYSKFGFEYIDKRLGDTGHYSCPVYMLKNLGNVAKGNQGNLP</sequence>
<accession>A0A0F9S0F1</accession>
<dbReference type="Gene3D" id="3.40.630.30">
    <property type="match status" value="1"/>
</dbReference>
<protein>
    <recommendedName>
        <fullName evidence="2">N-acetyltransferase domain-containing protein</fullName>
    </recommendedName>
</protein>
<gene>
    <name evidence="3" type="ORF">LCGC14_0911350</name>
</gene>
<dbReference type="SUPFAM" id="SSF55729">
    <property type="entry name" value="Acyl-CoA N-acyltransferases (Nat)"/>
    <property type="match status" value="1"/>
</dbReference>
<dbReference type="AlphaFoldDB" id="A0A0F9S0F1"/>
<dbReference type="EMBL" id="LAZR01003029">
    <property type="protein sequence ID" value="KKN22808.1"/>
    <property type="molecule type" value="Genomic_DNA"/>
</dbReference>
<evidence type="ECO:0000313" key="3">
    <source>
        <dbReference type="EMBL" id="KKN22808.1"/>
    </source>
</evidence>
<feature type="domain" description="N-acetyltransferase" evidence="2">
    <location>
        <begin position="6"/>
        <end position="164"/>
    </location>
</feature>
<dbReference type="GO" id="GO:0008080">
    <property type="term" value="F:N-acetyltransferase activity"/>
    <property type="evidence" value="ECO:0007669"/>
    <property type="project" value="InterPro"/>
</dbReference>
<dbReference type="InterPro" id="IPR016181">
    <property type="entry name" value="Acyl_CoA_acyltransferase"/>
</dbReference>
<evidence type="ECO:0000256" key="1">
    <source>
        <dbReference type="ARBA" id="ARBA00022679"/>
    </source>
</evidence>
<reference evidence="3" key="1">
    <citation type="journal article" date="2015" name="Nature">
        <title>Complex archaea that bridge the gap between prokaryotes and eukaryotes.</title>
        <authorList>
            <person name="Spang A."/>
            <person name="Saw J.H."/>
            <person name="Jorgensen S.L."/>
            <person name="Zaremba-Niedzwiedzka K."/>
            <person name="Martijn J."/>
            <person name="Lind A.E."/>
            <person name="van Eijk R."/>
            <person name="Schleper C."/>
            <person name="Guy L."/>
            <person name="Ettema T.J."/>
        </authorList>
    </citation>
    <scope>NUCLEOTIDE SEQUENCE</scope>
</reference>
<keyword evidence="1" id="KW-0808">Transferase</keyword>
<comment type="caution">
    <text evidence="3">The sequence shown here is derived from an EMBL/GenBank/DDBJ whole genome shotgun (WGS) entry which is preliminary data.</text>
</comment>
<organism evidence="3">
    <name type="scientific">marine sediment metagenome</name>
    <dbReference type="NCBI Taxonomy" id="412755"/>
    <lineage>
        <taxon>unclassified sequences</taxon>
        <taxon>metagenomes</taxon>
        <taxon>ecological metagenomes</taxon>
    </lineage>
</organism>
<dbReference type="Pfam" id="PF00583">
    <property type="entry name" value="Acetyltransf_1"/>
    <property type="match status" value="1"/>
</dbReference>
<dbReference type="PANTHER" id="PTHR13947">
    <property type="entry name" value="GNAT FAMILY N-ACETYLTRANSFERASE"/>
    <property type="match status" value="1"/>
</dbReference>
<dbReference type="PROSITE" id="PS51186">
    <property type="entry name" value="GNAT"/>
    <property type="match status" value="1"/>
</dbReference>
<proteinExistence type="predicted"/>
<name>A0A0F9S0F1_9ZZZZ</name>
<dbReference type="InterPro" id="IPR050769">
    <property type="entry name" value="NAT_camello-type"/>
</dbReference>
<evidence type="ECO:0000259" key="2">
    <source>
        <dbReference type="PROSITE" id="PS51186"/>
    </source>
</evidence>